<keyword evidence="8 12" id="KW-0808">Transferase</keyword>
<dbReference type="EMBL" id="QEQK01000003">
    <property type="protein sequence ID" value="PWN57198.1"/>
    <property type="molecule type" value="Genomic_DNA"/>
</dbReference>
<evidence type="ECO:0000256" key="10">
    <source>
        <dbReference type="ARBA" id="ARBA00047445"/>
    </source>
</evidence>
<keyword evidence="16" id="KW-1185">Reference proteome</keyword>
<evidence type="ECO:0000256" key="2">
    <source>
        <dbReference type="ARBA" id="ARBA00004893"/>
    </source>
</evidence>
<dbReference type="EC" id="2.4.2.19" evidence="5"/>
<evidence type="ECO:0000256" key="11">
    <source>
        <dbReference type="ARBA" id="ARBA00069173"/>
    </source>
</evidence>
<dbReference type="NCBIfam" id="TIGR00078">
    <property type="entry name" value="nadC"/>
    <property type="match status" value="1"/>
</dbReference>
<evidence type="ECO:0000259" key="14">
    <source>
        <dbReference type="Pfam" id="PF02749"/>
    </source>
</evidence>
<evidence type="ECO:0000256" key="4">
    <source>
        <dbReference type="ARBA" id="ARBA00011218"/>
    </source>
</evidence>
<dbReference type="GO" id="GO:0005737">
    <property type="term" value="C:cytoplasm"/>
    <property type="evidence" value="ECO:0007669"/>
    <property type="project" value="TreeGrafter"/>
</dbReference>
<accession>A0A363UP35</accession>
<evidence type="ECO:0000256" key="12">
    <source>
        <dbReference type="PIRNR" id="PIRNR006250"/>
    </source>
</evidence>
<evidence type="ECO:0000313" key="15">
    <source>
        <dbReference type="EMBL" id="PWN57198.1"/>
    </source>
</evidence>
<dbReference type="GO" id="GO:0009435">
    <property type="term" value="P:NAD+ biosynthetic process"/>
    <property type="evidence" value="ECO:0007669"/>
    <property type="project" value="UniProtKB-UniPathway"/>
</dbReference>
<comment type="pathway">
    <text evidence="2">Cofactor biosynthesis; NAD(+) biosynthesis; nicotinate D-ribonucleotide from quinolinate: step 1/1.</text>
</comment>
<evidence type="ECO:0000313" key="16">
    <source>
        <dbReference type="Proteomes" id="UP000251800"/>
    </source>
</evidence>
<dbReference type="RefSeq" id="WP_109719278.1">
    <property type="nucleotide sequence ID" value="NZ_QEQK01000003.1"/>
</dbReference>
<dbReference type="InterPro" id="IPR027277">
    <property type="entry name" value="NadC/ModD"/>
</dbReference>
<dbReference type="InterPro" id="IPR022412">
    <property type="entry name" value="Quinolinate_PRibosylTrfase_N"/>
</dbReference>
<comment type="catalytic activity">
    <reaction evidence="10">
        <text>nicotinate beta-D-ribonucleotide + CO2 + diphosphate = quinolinate + 5-phospho-alpha-D-ribose 1-diphosphate + 2 H(+)</text>
        <dbReference type="Rhea" id="RHEA:12733"/>
        <dbReference type="ChEBI" id="CHEBI:15378"/>
        <dbReference type="ChEBI" id="CHEBI:16526"/>
        <dbReference type="ChEBI" id="CHEBI:29959"/>
        <dbReference type="ChEBI" id="CHEBI:33019"/>
        <dbReference type="ChEBI" id="CHEBI:57502"/>
        <dbReference type="ChEBI" id="CHEBI:58017"/>
        <dbReference type="EC" id="2.4.2.19"/>
    </reaction>
</comment>
<dbReference type="Gene3D" id="3.20.20.70">
    <property type="entry name" value="Aldolase class I"/>
    <property type="match status" value="1"/>
</dbReference>
<keyword evidence="6" id="KW-0662">Pyridine nucleotide biosynthesis</keyword>
<dbReference type="OrthoDB" id="9782546at2"/>
<comment type="caution">
    <text evidence="15">The sequence shown here is derived from an EMBL/GenBank/DDBJ whole genome shotgun (WGS) entry which is preliminary data.</text>
</comment>
<dbReference type="PIRSF" id="PIRSF006250">
    <property type="entry name" value="NadC_ModD"/>
    <property type="match status" value="1"/>
</dbReference>
<dbReference type="SUPFAM" id="SSF51690">
    <property type="entry name" value="Nicotinate/Quinolinate PRTase C-terminal domain-like"/>
    <property type="match status" value="1"/>
</dbReference>
<dbReference type="FunFam" id="3.90.1170.20:FF:000001">
    <property type="entry name" value="Nicotinate-nucleotide diphosphorylase (Carboxylating)"/>
    <property type="match status" value="1"/>
</dbReference>
<dbReference type="SUPFAM" id="SSF54675">
    <property type="entry name" value="Nicotinate/Quinolinate PRTase N-terminal domain-like"/>
    <property type="match status" value="1"/>
</dbReference>
<reference evidence="15 16" key="1">
    <citation type="submission" date="2018-05" db="EMBL/GenBank/DDBJ databases">
        <title>Abyssibacter profundi OUC007T gen. nov., sp. nov, a marine bacterium isolated from seawater of the Mariana Trench.</title>
        <authorList>
            <person name="Zhou S."/>
        </authorList>
    </citation>
    <scope>NUCLEOTIDE SEQUENCE [LARGE SCALE GENOMIC DNA]</scope>
    <source>
        <strain evidence="15 16">OUC007</strain>
    </source>
</reference>
<dbReference type="InterPro" id="IPR004393">
    <property type="entry name" value="NadC"/>
</dbReference>
<dbReference type="GO" id="GO:0034213">
    <property type="term" value="P:quinolinate catabolic process"/>
    <property type="evidence" value="ECO:0007669"/>
    <property type="project" value="TreeGrafter"/>
</dbReference>
<dbReference type="CDD" id="cd01572">
    <property type="entry name" value="QPRTase"/>
    <property type="match status" value="1"/>
</dbReference>
<evidence type="ECO:0000256" key="3">
    <source>
        <dbReference type="ARBA" id="ARBA00009400"/>
    </source>
</evidence>
<proteinExistence type="inferred from homology"/>
<dbReference type="InterPro" id="IPR036068">
    <property type="entry name" value="Nicotinate_pribotase-like_C"/>
</dbReference>
<evidence type="ECO:0000256" key="1">
    <source>
        <dbReference type="ARBA" id="ARBA00003237"/>
    </source>
</evidence>
<feature type="domain" description="Quinolinate phosphoribosyl transferase N-terminal" evidence="14">
    <location>
        <begin position="41"/>
        <end position="122"/>
    </location>
</feature>
<dbReference type="InterPro" id="IPR002638">
    <property type="entry name" value="Quinolinate_PRibosylTrfase_C"/>
</dbReference>
<protein>
    <recommendedName>
        <fullName evidence="11">Probable nicotinate-nucleotide pyrophosphorylase [carboxylating]</fullName>
        <ecNumber evidence="5">2.4.2.19</ecNumber>
    </recommendedName>
    <alternativeName>
        <fullName evidence="9">Quinolinate phosphoribosyltransferase [decarboxylating]</fullName>
    </alternativeName>
</protein>
<dbReference type="InterPro" id="IPR013785">
    <property type="entry name" value="Aldolase_TIM"/>
</dbReference>
<dbReference type="Pfam" id="PF01729">
    <property type="entry name" value="QRPTase_C"/>
    <property type="match status" value="1"/>
</dbReference>
<evidence type="ECO:0000259" key="13">
    <source>
        <dbReference type="Pfam" id="PF01729"/>
    </source>
</evidence>
<comment type="function">
    <text evidence="1">Involved in the catabolism of quinolinic acid (QA).</text>
</comment>
<dbReference type="FunFam" id="3.20.20.70:FF:000030">
    <property type="entry name" value="Nicotinate-nucleotide pyrophosphorylase, carboxylating"/>
    <property type="match status" value="1"/>
</dbReference>
<keyword evidence="7 12" id="KW-0328">Glycosyltransferase</keyword>
<dbReference type="PANTHER" id="PTHR32179:SF3">
    <property type="entry name" value="NICOTINATE-NUCLEOTIDE PYROPHOSPHORYLASE [CARBOXYLATING]"/>
    <property type="match status" value="1"/>
</dbReference>
<evidence type="ECO:0000256" key="7">
    <source>
        <dbReference type="ARBA" id="ARBA00022676"/>
    </source>
</evidence>
<dbReference type="Gene3D" id="3.90.1170.20">
    <property type="entry name" value="Quinolinate phosphoribosyl transferase, N-terminal domain"/>
    <property type="match status" value="1"/>
</dbReference>
<evidence type="ECO:0000256" key="6">
    <source>
        <dbReference type="ARBA" id="ARBA00022642"/>
    </source>
</evidence>
<comment type="similarity">
    <text evidence="3 12">Belongs to the NadC/ModD family.</text>
</comment>
<dbReference type="PANTHER" id="PTHR32179">
    <property type="entry name" value="NICOTINATE-NUCLEOTIDE PYROPHOSPHORYLASE [CARBOXYLATING]"/>
    <property type="match status" value="1"/>
</dbReference>
<dbReference type="Proteomes" id="UP000251800">
    <property type="component" value="Unassembled WGS sequence"/>
</dbReference>
<feature type="domain" description="Quinolinate phosphoribosyl transferase C-terminal" evidence="13">
    <location>
        <begin position="125"/>
        <end position="297"/>
    </location>
</feature>
<dbReference type="InterPro" id="IPR037128">
    <property type="entry name" value="Quinolinate_PRibosylTase_N_sf"/>
</dbReference>
<evidence type="ECO:0000256" key="9">
    <source>
        <dbReference type="ARBA" id="ARBA00033102"/>
    </source>
</evidence>
<evidence type="ECO:0000256" key="5">
    <source>
        <dbReference type="ARBA" id="ARBA00011944"/>
    </source>
</evidence>
<dbReference type="AlphaFoldDB" id="A0A363UP35"/>
<dbReference type="UniPathway" id="UPA00253">
    <property type="reaction ID" value="UER00331"/>
</dbReference>
<gene>
    <name evidence="15" type="primary">nadC</name>
    <name evidence="15" type="ORF">DEH80_04550</name>
</gene>
<dbReference type="GO" id="GO:0004514">
    <property type="term" value="F:nicotinate-nucleotide diphosphorylase (carboxylating) activity"/>
    <property type="evidence" value="ECO:0007669"/>
    <property type="project" value="UniProtKB-EC"/>
</dbReference>
<evidence type="ECO:0000256" key="8">
    <source>
        <dbReference type="ARBA" id="ARBA00022679"/>
    </source>
</evidence>
<sequence>MYNPLDPPSTDFNRDHPPASDIEPIVRAALAEDVGDGDRTAALVDDAAQIQASVISRESAVLCGTAWFTAVFAELDPDLKLHWLAKDGDYVRPEQELVRLEGSARSLLTGERTALNFLQLLSGTATLTRRYVDRVKGTRAQIVDTRKTLPGLRTAQKYAVRCGGGVNHRFGLYDAVMIKENHVAAAGGLGAAIYQARMAYAKVPVIAEAETIGEVEEALKSPAPPDILLLDDFETHLLARAVNMVGQHSRHAHNKVLVEASGGIDQNNVRDVADTGVDRISIGGLTKHVTAVDLSMRVTD</sequence>
<name>A0A363UP35_9GAMM</name>
<organism evidence="15 16">
    <name type="scientific">Abyssibacter profundi</name>
    <dbReference type="NCBI Taxonomy" id="2182787"/>
    <lineage>
        <taxon>Bacteria</taxon>
        <taxon>Pseudomonadati</taxon>
        <taxon>Pseudomonadota</taxon>
        <taxon>Gammaproteobacteria</taxon>
        <taxon>Chromatiales</taxon>
        <taxon>Oceanococcaceae</taxon>
        <taxon>Abyssibacter</taxon>
    </lineage>
</organism>
<dbReference type="Pfam" id="PF02749">
    <property type="entry name" value="QRPTase_N"/>
    <property type="match status" value="1"/>
</dbReference>
<comment type="subunit">
    <text evidence="4">Hexamer formed by 3 homodimers.</text>
</comment>